<dbReference type="InterPro" id="IPR010982">
    <property type="entry name" value="Lambda_DNA-bd_dom_sf"/>
</dbReference>
<proteinExistence type="predicted"/>
<accession>A0ABS9XWP6</accession>
<organism evidence="1 2">
    <name type="scientific">Streptomyces spinosisporus</name>
    <dbReference type="NCBI Taxonomy" id="2927582"/>
    <lineage>
        <taxon>Bacteria</taxon>
        <taxon>Bacillati</taxon>
        <taxon>Actinomycetota</taxon>
        <taxon>Actinomycetes</taxon>
        <taxon>Kitasatosporales</taxon>
        <taxon>Streptomycetaceae</taxon>
        <taxon>Streptomyces</taxon>
    </lineage>
</organism>
<dbReference type="RefSeq" id="WP_242713840.1">
    <property type="nucleotide sequence ID" value="NZ_JALDAX010000038.1"/>
</dbReference>
<evidence type="ECO:0000313" key="2">
    <source>
        <dbReference type="Proteomes" id="UP001165270"/>
    </source>
</evidence>
<sequence length="153" mass="16663">MAYTSGDDARHLQKLATLVTQRRVVLGYRSKEAAADACGISHTTYRKIEGGRDIAPRRVRESTYAKLEMGFKFRAGSCKAVIEGEADSITLEDGTELIEGAQIAHFAPEALSEGIPDAVAKSAMTVAPELTGRQIQAMGERVMEELRRRGLLP</sequence>
<evidence type="ECO:0000313" key="1">
    <source>
        <dbReference type="EMBL" id="MCI3246508.1"/>
    </source>
</evidence>
<evidence type="ECO:0008006" key="3">
    <source>
        <dbReference type="Google" id="ProtNLM"/>
    </source>
</evidence>
<protein>
    <recommendedName>
        <fullName evidence="3">XRE family transcriptional regulator</fullName>
    </recommendedName>
</protein>
<reference evidence="1" key="1">
    <citation type="submission" date="2022-03" db="EMBL/GenBank/DDBJ databases">
        <title>Streptomyces 7R015 and 7R016 isolated from Barleria lupulina in Thailand.</title>
        <authorList>
            <person name="Kanchanasin P."/>
            <person name="Phongsopitanun W."/>
            <person name="Tanasupawat S."/>
        </authorList>
    </citation>
    <scope>NUCLEOTIDE SEQUENCE</scope>
    <source>
        <strain evidence="1">7R016</strain>
    </source>
</reference>
<dbReference type="EMBL" id="JALDAX010000038">
    <property type="protein sequence ID" value="MCI3246508.1"/>
    <property type="molecule type" value="Genomic_DNA"/>
</dbReference>
<dbReference type="Proteomes" id="UP001165270">
    <property type="component" value="Unassembled WGS sequence"/>
</dbReference>
<dbReference type="Gene3D" id="1.10.260.40">
    <property type="entry name" value="lambda repressor-like DNA-binding domains"/>
    <property type="match status" value="1"/>
</dbReference>
<keyword evidence="2" id="KW-1185">Reference proteome</keyword>
<comment type="caution">
    <text evidence="1">The sequence shown here is derived from an EMBL/GenBank/DDBJ whole genome shotgun (WGS) entry which is preliminary data.</text>
</comment>
<gene>
    <name evidence="1" type="ORF">MQN93_43195</name>
</gene>
<name>A0ABS9XWP6_9ACTN</name>